<dbReference type="EMBL" id="VENP01000054">
    <property type="protein sequence ID" value="TNU73282.1"/>
    <property type="molecule type" value="Genomic_DNA"/>
</dbReference>
<comment type="caution">
    <text evidence="3">The sequence shown here is derived from an EMBL/GenBank/DDBJ whole genome shotgun (WGS) entry which is preliminary data.</text>
</comment>
<reference evidence="3 4" key="1">
    <citation type="submission" date="2019-06" db="EMBL/GenBank/DDBJ databases">
        <title>Draft genome sequence of Miniimonas arenae KCTC 19750T isolated from sea sand.</title>
        <authorList>
            <person name="Park S.-J."/>
        </authorList>
    </citation>
    <scope>NUCLEOTIDE SEQUENCE [LARGE SCALE GENOMIC DNA]</scope>
    <source>
        <strain evidence="3 4">KCTC 19750</strain>
    </source>
</reference>
<feature type="domain" description="GmrSD restriction endonucleases C-terminal" evidence="2">
    <location>
        <begin position="69"/>
        <end position="211"/>
    </location>
</feature>
<organism evidence="3 4">
    <name type="scientific">Miniimonas arenae</name>
    <dbReference type="NCBI Taxonomy" id="676201"/>
    <lineage>
        <taxon>Bacteria</taxon>
        <taxon>Bacillati</taxon>
        <taxon>Actinomycetota</taxon>
        <taxon>Actinomycetes</taxon>
        <taxon>Micrococcales</taxon>
        <taxon>Beutenbergiaceae</taxon>
        <taxon>Miniimonas</taxon>
    </lineage>
</organism>
<protein>
    <submittedName>
        <fullName evidence="3">HNH endonuclease</fullName>
    </submittedName>
</protein>
<dbReference type="Proteomes" id="UP000313849">
    <property type="component" value="Unassembled WGS sequence"/>
</dbReference>
<dbReference type="RefSeq" id="WP_139987423.1">
    <property type="nucleotide sequence ID" value="NZ_VENP01000054.1"/>
</dbReference>
<keyword evidence="3" id="KW-0540">Nuclease</keyword>
<keyword evidence="1" id="KW-0732">Signal</keyword>
<dbReference type="Pfam" id="PF07510">
    <property type="entry name" value="GmrSD_C"/>
    <property type="match status" value="1"/>
</dbReference>
<dbReference type="PANTHER" id="PTHR24094">
    <property type="entry name" value="SECRETED PROTEIN"/>
    <property type="match status" value="1"/>
</dbReference>
<evidence type="ECO:0000256" key="1">
    <source>
        <dbReference type="SAM" id="SignalP"/>
    </source>
</evidence>
<feature type="chain" id="PRO_5023050167" evidence="1">
    <location>
        <begin position="23"/>
        <end position="233"/>
    </location>
</feature>
<keyword evidence="4" id="KW-1185">Reference proteome</keyword>
<keyword evidence="3" id="KW-0255">Endonuclease</keyword>
<dbReference type="PANTHER" id="PTHR24094:SF15">
    <property type="entry name" value="AMP-DEPENDENT SYNTHETASE_LIGASE DOMAIN-CONTAINING PROTEIN-RELATED"/>
    <property type="match status" value="1"/>
</dbReference>
<sequence>MAGAVALVAVLAVGLALGRSLATSTAPTPAPGTALAALATLDVGAEDPFDGYVRESFAWREDVDRNGCDTRNDVLRRDLTELDIREGTNDCKVDSGVLADPYTGARIDFEIGAGPSSDGGIQIDHVVALADAWVTGAQSWSEDTMVQFGNDPLNLLAVDGPTNQAKGSGDASEWLPPSTAYRCAYVARQIAVKDAYDLRVTPSEHDAMAEVLAACPDEPLPTRAATQTPRGLP</sequence>
<evidence type="ECO:0000313" key="3">
    <source>
        <dbReference type="EMBL" id="TNU73282.1"/>
    </source>
</evidence>
<dbReference type="InterPro" id="IPR011089">
    <property type="entry name" value="GmrSD_C"/>
</dbReference>
<feature type="signal peptide" evidence="1">
    <location>
        <begin position="1"/>
        <end position="22"/>
    </location>
</feature>
<accession>A0A5C5BB52</accession>
<dbReference type="OrthoDB" id="5196645at2"/>
<proteinExistence type="predicted"/>
<dbReference type="GO" id="GO:0004519">
    <property type="term" value="F:endonuclease activity"/>
    <property type="evidence" value="ECO:0007669"/>
    <property type="project" value="UniProtKB-KW"/>
</dbReference>
<evidence type="ECO:0000259" key="2">
    <source>
        <dbReference type="Pfam" id="PF07510"/>
    </source>
</evidence>
<dbReference type="AlphaFoldDB" id="A0A5C5BB52"/>
<evidence type="ECO:0000313" key="4">
    <source>
        <dbReference type="Proteomes" id="UP000313849"/>
    </source>
</evidence>
<keyword evidence="3" id="KW-0378">Hydrolase</keyword>
<gene>
    <name evidence="3" type="ORF">FH969_12245</name>
</gene>
<name>A0A5C5BB52_9MICO</name>